<evidence type="ECO:0000256" key="2">
    <source>
        <dbReference type="ARBA" id="ARBA00023002"/>
    </source>
</evidence>
<dbReference type="GO" id="GO:0051287">
    <property type="term" value="F:NAD binding"/>
    <property type="evidence" value="ECO:0007669"/>
    <property type="project" value="InterPro"/>
</dbReference>
<dbReference type="Gene3D" id="3.40.50.720">
    <property type="entry name" value="NAD(P)-binding Rossmann-like Domain"/>
    <property type="match status" value="2"/>
</dbReference>
<comment type="similarity">
    <text evidence="1 4">Belongs to the D-isomer specific 2-hydroxyacid dehydrogenase family.</text>
</comment>
<dbReference type="InterPro" id="IPR006139">
    <property type="entry name" value="D-isomer_2_OHA_DH_cat_dom"/>
</dbReference>
<evidence type="ECO:0000259" key="5">
    <source>
        <dbReference type="Pfam" id="PF00389"/>
    </source>
</evidence>
<dbReference type="EMBL" id="NDWU01000021">
    <property type="protein sequence ID" value="PUA31254.1"/>
    <property type="molecule type" value="Genomic_DNA"/>
</dbReference>
<feature type="domain" description="D-isomer specific 2-hydroxyacid dehydrogenase catalytic" evidence="5">
    <location>
        <begin position="3"/>
        <end position="300"/>
    </location>
</feature>
<evidence type="ECO:0008006" key="9">
    <source>
        <dbReference type="Google" id="ProtNLM"/>
    </source>
</evidence>
<dbReference type="Pfam" id="PF02826">
    <property type="entry name" value="2-Hacid_dh_C"/>
    <property type="match status" value="1"/>
</dbReference>
<proteinExistence type="inferred from homology"/>
<dbReference type="PANTHER" id="PTHR42789:SF1">
    <property type="entry name" value="D-ISOMER SPECIFIC 2-HYDROXYACID DEHYDROGENASE FAMILY PROTEIN (AFU_ORTHOLOGUE AFUA_6G10090)"/>
    <property type="match status" value="1"/>
</dbReference>
<evidence type="ECO:0000313" key="7">
    <source>
        <dbReference type="EMBL" id="PUA31254.1"/>
    </source>
</evidence>
<dbReference type="SUPFAM" id="SSF52283">
    <property type="entry name" value="Formate/glycerate dehydrogenase catalytic domain-like"/>
    <property type="match status" value="1"/>
</dbReference>
<sequence>MLEKHATVKLAGSTTEEGLLAEVGDVDVILVVYAKITKRIIEAARRLKGIVRYGVGVDNVDVRAVTERGIYVANVPDYCTGAVAEHTFALLLALARRIVLADRTVKTASWGVWTQQPAELMGTELEGKVLGLIGMGKISCAVARRAKTFGMRVMAYDPYLGEDRARLLGVELVDLDTLLQGSDFVSIHVPLTSETLGMIGELELRKMKRTAYLINTSRGPVVDEGALYKALREGWIAGAALDVYEKEPPDRDNPLFKLDNVVLTPHVAWYTEEALKRLKRSVAEEAIRMLEGMPPKNLVNREVLLGKKAP</sequence>
<gene>
    <name evidence="7" type="ORF">B9J98_06965</name>
</gene>
<evidence type="ECO:0000313" key="8">
    <source>
        <dbReference type="Proteomes" id="UP000244066"/>
    </source>
</evidence>
<keyword evidence="3" id="KW-0520">NAD</keyword>
<reference evidence="7 8" key="1">
    <citation type="submission" date="2017-04" db="EMBL/GenBank/DDBJ databases">
        <title>Draft Aigarchaeota genome from a New Zealand hot spring.</title>
        <authorList>
            <person name="Reysenbach A.-L."/>
            <person name="Donaho J.A."/>
            <person name="Gerhart J."/>
            <person name="Kelley J.F."/>
            <person name="Kouba K."/>
            <person name="Podar M."/>
            <person name="Stott M."/>
        </authorList>
    </citation>
    <scope>NUCLEOTIDE SEQUENCE [LARGE SCALE GENOMIC DNA]</scope>
    <source>
        <strain evidence="7">NZ13_MG1</strain>
    </source>
</reference>
<dbReference type="InterPro" id="IPR036291">
    <property type="entry name" value="NAD(P)-bd_dom_sf"/>
</dbReference>
<evidence type="ECO:0000259" key="6">
    <source>
        <dbReference type="Pfam" id="PF02826"/>
    </source>
</evidence>
<dbReference type="CDD" id="cd05299">
    <property type="entry name" value="CtBP_dh"/>
    <property type="match status" value="1"/>
</dbReference>
<organism evidence="7 8">
    <name type="scientific">Candidatus Terraquivivens tikiterensis</name>
    <dbReference type="NCBI Taxonomy" id="1980982"/>
    <lineage>
        <taxon>Archaea</taxon>
        <taxon>Nitrososphaerota</taxon>
        <taxon>Candidatus Wolframiiraptoraceae</taxon>
        <taxon>Candidatus Terraquivivens</taxon>
    </lineage>
</organism>
<dbReference type="Pfam" id="PF00389">
    <property type="entry name" value="2-Hacid_dh"/>
    <property type="match status" value="1"/>
</dbReference>
<dbReference type="SUPFAM" id="SSF51735">
    <property type="entry name" value="NAD(P)-binding Rossmann-fold domains"/>
    <property type="match status" value="1"/>
</dbReference>
<dbReference type="PROSITE" id="PS00671">
    <property type="entry name" value="D_2_HYDROXYACID_DH_3"/>
    <property type="match status" value="1"/>
</dbReference>
<comment type="caution">
    <text evidence="7">The sequence shown here is derived from an EMBL/GenBank/DDBJ whole genome shotgun (WGS) entry which is preliminary data.</text>
</comment>
<dbReference type="InterPro" id="IPR006140">
    <property type="entry name" value="D-isomer_DH_NAD-bd"/>
</dbReference>
<dbReference type="GO" id="GO:0003714">
    <property type="term" value="F:transcription corepressor activity"/>
    <property type="evidence" value="ECO:0007669"/>
    <property type="project" value="InterPro"/>
</dbReference>
<dbReference type="InterPro" id="IPR050857">
    <property type="entry name" value="D-2-hydroxyacid_DH"/>
</dbReference>
<dbReference type="AlphaFoldDB" id="A0A2R7Y150"/>
<dbReference type="InterPro" id="IPR043322">
    <property type="entry name" value="CtBP"/>
</dbReference>
<dbReference type="PANTHER" id="PTHR42789">
    <property type="entry name" value="D-ISOMER SPECIFIC 2-HYDROXYACID DEHYDROGENASE FAMILY PROTEIN (AFU_ORTHOLOGUE AFUA_6G10090)"/>
    <property type="match status" value="1"/>
</dbReference>
<dbReference type="PROSITE" id="PS00670">
    <property type="entry name" value="D_2_HYDROXYACID_DH_2"/>
    <property type="match status" value="1"/>
</dbReference>
<evidence type="ECO:0000256" key="4">
    <source>
        <dbReference type="RuleBase" id="RU003719"/>
    </source>
</evidence>
<dbReference type="FunFam" id="3.40.50.720:FF:000203">
    <property type="entry name" value="D-3-phosphoglycerate dehydrogenase (SerA)"/>
    <property type="match status" value="1"/>
</dbReference>
<evidence type="ECO:0000256" key="3">
    <source>
        <dbReference type="ARBA" id="ARBA00023027"/>
    </source>
</evidence>
<accession>A0A2R7Y150</accession>
<dbReference type="Proteomes" id="UP000244066">
    <property type="component" value="Unassembled WGS sequence"/>
</dbReference>
<dbReference type="InterPro" id="IPR029753">
    <property type="entry name" value="D-isomer_DH_CS"/>
</dbReference>
<keyword evidence="2 4" id="KW-0560">Oxidoreductase</keyword>
<feature type="domain" description="D-isomer specific 2-hydroxyacid dehydrogenase NAD-binding" evidence="6">
    <location>
        <begin position="88"/>
        <end position="268"/>
    </location>
</feature>
<name>A0A2R7Y150_9ARCH</name>
<dbReference type="GO" id="GO:0016616">
    <property type="term" value="F:oxidoreductase activity, acting on the CH-OH group of donors, NAD or NADP as acceptor"/>
    <property type="evidence" value="ECO:0007669"/>
    <property type="project" value="InterPro"/>
</dbReference>
<protein>
    <recommendedName>
        <fullName evidence="9">C-terminal binding protein</fullName>
    </recommendedName>
</protein>
<evidence type="ECO:0000256" key="1">
    <source>
        <dbReference type="ARBA" id="ARBA00005854"/>
    </source>
</evidence>